<evidence type="ECO:0000313" key="2">
    <source>
        <dbReference type="Proteomes" id="UP000233417"/>
    </source>
</evidence>
<dbReference type="EMBL" id="PHAO01000001">
    <property type="protein sequence ID" value="PKN02848.1"/>
    <property type="molecule type" value="Genomic_DNA"/>
</dbReference>
<organism evidence="1 2">
    <name type="scientific">Candidatus Dojkabacteria bacterium HGW-Dojkabacteria-1</name>
    <dbReference type="NCBI Taxonomy" id="2013761"/>
    <lineage>
        <taxon>Bacteria</taxon>
        <taxon>Candidatus Dojkabacteria</taxon>
    </lineage>
</organism>
<proteinExistence type="predicted"/>
<reference evidence="1 2" key="1">
    <citation type="journal article" date="2017" name="ISME J.">
        <title>Potential for microbial H2 and metal transformations associated with novel bacteria and archaea in deep terrestrial subsurface sediments.</title>
        <authorList>
            <person name="Hernsdorf A.W."/>
            <person name="Amano Y."/>
            <person name="Miyakawa K."/>
            <person name="Ise K."/>
            <person name="Suzuki Y."/>
            <person name="Anantharaman K."/>
            <person name="Probst A."/>
            <person name="Burstein D."/>
            <person name="Thomas B.C."/>
            <person name="Banfield J.F."/>
        </authorList>
    </citation>
    <scope>NUCLEOTIDE SEQUENCE [LARGE SCALE GENOMIC DNA]</scope>
    <source>
        <strain evidence="1">HGW-Dojkabacteria-1</strain>
    </source>
</reference>
<dbReference type="Proteomes" id="UP000233417">
    <property type="component" value="Unassembled WGS sequence"/>
</dbReference>
<dbReference type="AlphaFoldDB" id="A0A2N2F3U4"/>
<accession>A0A2N2F3U4</accession>
<protein>
    <submittedName>
        <fullName evidence="1">Uncharacterized protein</fullName>
    </submittedName>
</protein>
<evidence type="ECO:0000313" key="1">
    <source>
        <dbReference type="EMBL" id="PKN02848.1"/>
    </source>
</evidence>
<gene>
    <name evidence="1" type="ORF">CVU76_02375</name>
</gene>
<sequence>MIDTITLRLNEKDFKILDHNAFTPNTYNFYYPPYSRFGARGYIEAYNNPTQADYKNRIYKPQLTLRKKMVNALPLIYLYIQFSAPKIVFLNNFDELRNEDIENVVEKLSDSLRKMSVEVSSDVLKKALVCKVHFSKNIPLPEYVIPYFITKEVSKTDLSLRYDLTEKDYRNKGDSIRFHTNSFEVILYDKKKDLQKGRISDSRSIEKGNAIQFNIFDSINSQKKFEILRIEVRYNSIQKIRSVFKRDFNLVQVCDSDISLSVLRSVWNDIVSNYNLLNCSIDNKELFFRELVSNNPDIKLNNLLSIYGFIEYCKTFGVREFRKIIESVYSSRSWYGIKYKMNSINIVEDNLECFEFISNYLKTYKPLDLKSYTDTINVGGNNL</sequence>
<name>A0A2N2F3U4_9BACT</name>
<comment type="caution">
    <text evidence="1">The sequence shown here is derived from an EMBL/GenBank/DDBJ whole genome shotgun (WGS) entry which is preliminary data.</text>
</comment>